<feature type="transmembrane region" description="Helical" evidence="5">
    <location>
        <begin position="286"/>
        <end position="312"/>
    </location>
</feature>
<feature type="transmembrane region" description="Helical" evidence="5">
    <location>
        <begin position="402"/>
        <end position="423"/>
    </location>
</feature>
<evidence type="ECO:0000313" key="7">
    <source>
        <dbReference type="EMBL" id="APZ42098.1"/>
    </source>
</evidence>
<feature type="transmembrane region" description="Helical" evidence="5">
    <location>
        <begin position="125"/>
        <end position="149"/>
    </location>
</feature>
<evidence type="ECO:0000256" key="1">
    <source>
        <dbReference type="ARBA" id="ARBA00004141"/>
    </source>
</evidence>
<sequence length="465" mass="48882">MSESKSTTPGLSATLGPVEAFGQSIANVSPTFTPTLNITVVVAFAGFLAWPSYLIATLGLFLVAWSMGTLARRHPTSGSFFLYIGRNFGPLSGMLAGAAMISAYLFTGIAVIIGAGIFLNNMLEAMGLAVHVPHYLFYAVFTAILGYFAYRDVKLSSRLALILEALSVVIITAVVIAAVVHHGTLIDPQQFSFNLADMSKVGPAMAFAIFSFVGFESAATLSKEIKDPSRSVPFIIRATPVVAGLFFAVIAYLMILASGDNVKLLGSSAAPLVDITRSLGVTWLAAVIYAAAFLAAFSCALASLNAASRLIYSMGRYRFVHSSMGAVHANHGTPHFALGVGAAVMLVVCEALVPAAPLNAFGWTGTYAAFGFVLVYLGVALAGVREAFQFGTTGTRKAVDSVLGIGGALIMAYVLYGSLYPAPAYPFNLLPYLFAASLLVVAGWYVVLKTRVPQVLAGISTMDLD</sequence>
<feature type="transmembrane region" description="Helical" evidence="5">
    <location>
        <begin position="360"/>
        <end position="382"/>
    </location>
</feature>
<evidence type="ECO:0000256" key="5">
    <source>
        <dbReference type="SAM" id="Phobius"/>
    </source>
</evidence>
<dbReference type="STRING" id="1765967.BW247_02470"/>
<organism evidence="7 8">
    <name type="scientific">Acidihalobacter ferrooxydans</name>
    <dbReference type="NCBI Taxonomy" id="1765967"/>
    <lineage>
        <taxon>Bacteria</taxon>
        <taxon>Pseudomonadati</taxon>
        <taxon>Pseudomonadota</taxon>
        <taxon>Gammaproteobacteria</taxon>
        <taxon>Chromatiales</taxon>
        <taxon>Ectothiorhodospiraceae</taxon>
        <taxon>Acidihalobacter</taxon>
    </lineage>
</organism>
<keyword evidence="3 5" id="KW-1133">Transmembrane helix</keyword>
<dbReference type="PIRSF" id="PIRSF006060">
    <property type="entry name" value="AA_transporter"/>
    <property type="match status" value="1"/>
</dbReference>
<dbReference type="InterPro" id="IPR004841">
    <property type="entry name" value="AA-permease/SLC12A_dom"/>
</dbReference>
<evidence type="ECO:0000259" key="6">
    <source>
        <dbReference type="Pfam" id="PF00324"/>
    </source>
</evidence>
<evidence type="ECO:0000256" key="2">
    <source>
        <dbReference type="ARBA" id="ARBA00022692"/>
    </source>
</evidence>
<dbReference type="InterPro" id="IPR050367">
    <property type="entry name" value="APC_superfamily"/>
</dbReference>
<proteinExistence type="predicted"/>
<gene>
    <name evidence="7" type="ORF">BW247_02470</name>
</gene>
<feature type="transmembrane region" description="Helical" evidence="5">
    <location>
        <begin position="161"/>
        <end position="181"/>
    </location>
</feature>
<dbReference type="RefSeq" id="WP_076835506.1">
    <property type="nucleotide sequence ID" value="NZ_CP019434.1"/>
</dbReference>
<feature type="transmembrane region" description="Helical" evidence="5">
    <location>
        <begin position="201"/>
        <end position="222"/>
    </location>
</feature>
<dbReference type="PANTHER" id="PTHR42770">
    <property type="entry name" value="AMINO ACID TRANSPORTER-RELATED"/>
    <property type="match status" value="1"/>
</dbReference>
<dbReference type="Pfam" id="PF00324">
    <property type="entry name" value="AA_permease"/>
    <property type="match status" value="1"/>
</dbReference>
<name>A0A1P8UE74_9GAMM</name>
<dbReference type="AlphaFoldDB" id="A0A1P8UE74"/>
<dbReference type="GO" id="GO:0016020">
    <property type="term" value="C:membrane"/>
    <property type="evidence" value="ECO:0007669"/>
    <property type="project" value="UniProtKB-SubCell"/>
</dbReference>
<keyword evidence="4 5" id="KW-0472">Membrane</keyword>
<evidence type="ECO:0000256" key="4">
    <source>
        <dbReference type="ARBA" id="ARBA00023136"/>
    </source>
</evidence>
<keyword evidence="8" id="KW-1185">Reference proteome</keyword>
<reference evidence="7 8" key="1">
    <citation type="submission" date="2017-01" db="EMBL/GenBank/DDBJ databases">
        <title>Draft sequence of Acidihalobacter ferrooxidans strain DSM 14175 (strain V8).</title>
        <authorList>
            <person name="Khaleque H.N."/>
            <person name="Ramsay J.P."/>
            <person name="Murphy R.J.T."/>
            <person name="Kaksonen A.H."/>
            <person name="Boxall N.J."/>
            <person name="Watkin E.L.J."/>
        </authorList>
    </citation>
    <scope>NUCLEOTIDE SEQUENCE [LARGE SCALE GENOMIC DNA]</scope>
    <source>
        <strain evidence="7 8">V8</strain>
    </source>
</reference>
<dbReference type="KEGG" id="afy:BW247_02470"/>
<evidence type="ECO:0000256" key="3">
    <source>
        <dbReference type="ARBA" id="ARBA00022989"/>
    </source>
</evidence>
<dbReference type="PANTHER" id="PTHR42770:SF16">
    <property type="entry name" value="AMINO ACID PERMEASE"/>
    <property type="match status" value="1"/>
</dbReference>
<protein>
    <recommendedName>
        <fullName evidence="6">Amino acid permease/ SLC12A domain-containing protein</fullName>
    </recommendedName>
</protein>
<feature type="transmembrane region" description="Helical" evidence="5">
    <location>
        <begin position="429"/>
        <end position="448"/>
    </location>
</feature>
<comment type="subcellular location">
    <subcellularLocation>
        <location evidence="1">Membrane</location>
        <topology evidence="1">Multi-pass membrane protein</topology>
    </subcellularLocation>
</comment>
<accession>A0A1P8UE74</accession>
<feature type="transmembrane region" description="Helical" evidence="5">
    <location>
        <begin position="234"/>
        <end position="255"/>
    </location>
</feature>
<dbReference type="Gene3D" id="1.20.1740.10">
    <property type="entry name" value="Amino acid/polyamine transporter I"/>
    <property type="match status" value="1"/>
</dbReference>
<feature type="transmembrane region" description="Helical" evidence="5">
    <location>
        <begin position="36"/>
        <end position="65"/>
    </location>
</feature>
<dbReference type="EMBL" id="CP019434">
    <property type="protein sequence ID" value="APZ42098.1"/>
    <property type="molecule type" value="Genomic_DNA"/>
</dbReference>
<dbReference type="OrthoDB" id="9804700at2"/>
<keyword evidence="2 5" id="KW-0812">Transmembrane</keyword>
<feature type="transmembrane region" description="Helical" evidence="5">
    <location>
        <begin position="333"/>
        <end position="354"/>
    </location>
</feature>
<feature type="transmembrane region" description="Helical" evidence="5">
    <location>
        <begin position="95"/>
        <end position="119"/>
    </location>
</feature>
<feature type="domain" description="Amino acid permease/ SLC12A" evidence="6">
    <location>
        <begin position="24"/>
        <end position="391"/>
    </location>
</feature>
<evidence type="ECO:0000313" key="8">
    <source>
        <dbReference type="Proteomes" id="UP000243807"/>
    </source>
</evidence>
<dbReference type="GO" id="GO:0055085">
    <property type="term" value="P:transmembrane transport"/>
    <property type="evidence" value="ECO:0007669"/>
    <property type="project" value="InterPro"/>
</dbReference>
<dbReference type="Proteomes" id="UP000243807">
    <property type="component" value="Chromosome"/>
</dbReference>